<keyword evidence="5" id="KW-0012">Acyltransferase</keyword>
<dbReference type="GO" id="GO:0006654">
    <property type="term" value="P:phosphatidic acid biosynthetic process"/>
    <property type="evidence" value="ECO:0007669"/>
    <property type="project" value="TreeGrafter"/>
</dbReference>
<dbReference type="PANTHER" id="PTHR10434:SF64">
    <property type="entry name" value="1-ACYL-SN-GLYCEROL-3-PHOSPHATE ACYLTRANSFERASE-RELATED"/>
    <property type="match status" value="1"/>
</dbReference>
<feature type="domain" description="Phospholipid/glycerol acyltransferase" evidence="7">
    <location>
        <begin position="135"/>
        <end position="248"/>
    </location>
</feature>
<dbReference type="InterPro" id="IPR002123">
    <property type="entry name" value="Plipid/glycerol_acylTrfase"/>
</dbReference>
<evidence type="ECO:0000259" key="7">
    <source>
        <dbReference type="SMART" id="SM00563"/>
    </source>
</evidence>
<gene>
    <name evidence="8" type="ORF">NDN08_003394</name>
</gene>
<keyword evidence="6" id="KW-0472">Membrane</keyword>
<keyword evidence="6" id="KW-0812">Transmembrane</keyword>
<dbReference type="AlphaFoldDB" id="A0AAV8UX19"/>
<evidence type="ECO:0000313" key="8">
    <source>
        <dbReference type="EMBL" id="KAJ8906910.1"/>
    </source>
</evidence>
<protein>
    <recommendedName>
        <fullName evidence="7">Phospholipid/glycerol acyltransferase domain-containing protein</fullName>
    </recommendedName>
</protein>
<dbReference type="CDD" id="cd07989">
    <property type="entry name" value="LPLAT_AGPAT-like"/>
    <property type="match status" value="1"/>
</dbReference>
<evidence type="ECO:0000256" key="3">
    <source>
        <dbReference type="ARBA" id="ARBA00022679"/>
    </source>
</evidence>
<evidence type="ECO:0000256" key="4">
    <source>
        <dbReference type="ARBA" id="ARBA00023098"/>
    </source>
</evidence>
<dbReference type="PANTHER" id="PTHR10434">
    <property type="entry name" value="1-ACYL-SN-GLYCEROL-3-PHOSPHATE ACYLTRANSFERASE"/>
    <property type="match status" value="1"/>
</dbReference>
<reference evidence="8 9" key="1">
    <citation type="journal article" date="2023" name="Nat. Commun.">
        <title>Origin of minicircular mitochondrial genomes in red algae.</title>
        <authorList>
            <person name="Lee Y."/>
            <person name="Cho C.H."/>
            <person name="Lee Y.M."/>
            <person name="Park S.I."/>
            <person name="Yang J.H."/>
            <person name="West J.A."/>
            <person name="Bhattacharya D."/>
            <person name="Yoon H.S."/>
        </authorList>
    </citation>
    <scope>NUCLEOTIDE SEQUENCE [LARGE SCALE GENOMIC DNA]</scope>
    <source>
        <strain evidence="8 9">CCMP1338</strain>
        <tissue evidence="8">Whole cell</tissue>
    </source>
</reference>
<feature type="transmembrane region" description="Helical" evidence="6">
    <location>
        <begin position="60"/>
        <end position="84"/>
    </location>
</feature>
<dbReference type="SMART" id="SM00563">
    <property type="entry name" value="PlsC"/>
    <property type="match status" value="1"/>
</dbReference>
<comment type="pathway">
    <text evidence="1">Lipid metabolism.</text>
</comment>
<dbReference type="Pfam" id="PF01553">
    <property type="entry name" value="Acyltransferase"/>
    <property type="match status" value="1"/>
</dbReference>
<evidence type="ECO:0000256" key="6">
    <source>
        <dbReference type="SAM" id="Phobius"/>
    </source>
</evidence>
<dbReference type="SUPFAM" id="SSF69593">
    <property type="entry name" value="Glycerol-3-phosphate (1)-acyltransferase"/>
    <property type="match status" value="1"/>
</dbReference>
<keyword evidence="4" id="KW-0443">Lipid metabolism</keyword>
<keyword evidence="2" id="KW-0444">Lipid biosynthesis</keyword>
<evidence type="ECO:0000256" key="1">
    <source>
        <dbReference type="ARBA" id="ARBA00005189"/>
    </source>
</evidence>
<keyword evidence="6" id="KW-1133">Transmembrane helix</keyword>
<comment type="caution">
    <text evidence="8">The sequence shown here is derived from an EMBL/GenBank/DDBJ whole genome shotgun (WGS) entry which is preliminary data.</text>
</comment>
<evidence type="ECO:0000313" key="9">
    <source>
        <dbReference type="Proteomes" id="UP001157974"/>
    </source>
</evidence>
<proteinExistence type="predicted"/>
<keyword evidence="3" id="KW-0808">Transferase</keyword>
<name>A0AAV8UX19_9RHOD</name>
<dbReference type="EMBL" id="JAMWBK010000003">
    <property type="protein sequence ID" value="KAJ8906910.1"/>
    <property type="molecule type" value="Genomic_DNA"/>
</dbReference>
<organism evidence="8 9">
    <name type="scientific">Rhodosorus marinus</name>
    <dbReference type="NCBI Taxonomy" id="101924"/>
    <lineage>
        <taxon>Eukaryota</taxon>
        <taxon>Rhodophyta</taxon>
        <taxon>Stylonematophyceae</taxon>
        <taxon>Stylonematales</taxon>
        <taxon>Stylonemataceae</taxon>
        <taxon>Rhodosorus</taxon>
    </lineage>
</organism>
<dbReference type="GO" id="GO:0003841">
    <property type="term" value="F:1-acylglycerol-3-phosphate O-acyltransferase activity"/>
    <property type="evidence" value="ECO:0007669"/>
    <property type="project" value="TreeGrafter"/>
</dbReference>
<evidence type="ECO:0000256" key="5">
    <source>
        <dbReference type="ARBA" id="ARBA00023315"/>
    </source>
</evidence>
<evidence type="ECO:0000256" key="2">
    <source>
        <dbReference type="ARBA" id="ARBA00022516"/>
    </source>
</evidence>
<keyword evidence="9" id="KW-1185">Reference proteome</keyword>
<accession>A0AAV8UX19</accession>
<sequence>MSCFVIGGGGLVGGGTVGLSKSSCGRCSGGVRVSRSSGVRMKAEVTNGASPVKKKPKKTIGGVIGIIWGIAVMLWAIILIVPMAILHPLVRWRDDTRRRVHDYISRWFFMVPMFAIGVRPRYIHRENLPPADEAVVYVANHQSYLDIFCFGFIGLHHKFVSKIEILRVPIIGTAMQMKGDVALRRGNRKSQLQTYRDMLNTIKNGNSLVIFPEGTRSETGKMRKFQSGAFKAAKATGAKVVPLTIVGTREAMPNSALLPLRRHKIAVEVHPAIDPKNLTEEELSATARAAINSGLPEEYKDEISPAAA</sequence>
<dbReference type="Proteomes" id="UP001157974">
    <property type="component" value="Unassembled WGS sequence"/>
</dbReference>